<dbReference type="AlphaFoldDB" id="A0AAV4CQV9"/>
<reference evidence="1 2" key="1">
    <citation type="journal article" date="2021" name="Elife">
        <title>Chloroplast acquisition without the gene transfer in kleptoplastic sea slugs, Plakobranchus ocellatus.</title>
        <authorList>
            <person name="Maeda T."/>
            <person name="Takahashi S."/>
            <person name="Yoshida T."/>
            <person name="Shimamura S."/>
            <person name="Takaki Y."/>
            <person name="Nagai Y."/>
            <person name="Toyoda A."/>
            <person name="Suzuki Y."/>
            <person name="Arimoto A."/>
            <person name="Ishii H."/>
            <person name="Satoh N."/>
            <person name="Nishiyama T."/>
            <person name="Hasebe M."/>
            <person name="Maruyama T."/>
            <person name="Minagawa J."/>
            <person name="Obokata J."/>
            <person name="Shigenobu S."/>
        </authorList>
    </citation>
    <scope>NUCLEOTIDE SEQUENCE [LARGE SCALE GENOMIC DNA]</scope>
</reference>
<gene>
    <name evidence="1" type="ORF">PoB_006069100</name>
</gene>
<organism evidence="1 2">
    <name type="scientific">Plakobranchus ocellatus</name>
    <dbReference type="NCBI Taxonomy" id="259542"/>
    <lineage>
        <taxon>Eukaryota</taxon>
        <taxon>Metazoa</taxon>
        <taxon>Spiralia</taxon>
        <taxon>Lophotrochozoa</taxon>
        <taxon>Mollusca</taxon>
        <taxon>Gastropoda</taxon>
        <taxon>Heterobranchia</taxon>
        <taxon>Euthyneura</taxon>
        <taxon>Panpulmonata</taxon>
        <taxon>Sacoglossa</taxon>
        <taxon>Placobranchoidea</taxon>
        <taxon>Plakobranchidae</taxon>
        <taxon>Plakobranchus</taxon>
    </lineage>
</organism>
<name>A0AAV4CQV9_9GAST</name>
<dbReference type="Proteomes" id="UP000735302">
    <property type="component" value="Unassembled WGS sequence"/>
</dbReference>
<evidence type="ECO:0000313" key="2">
    <source>
        <dbReference type="Proteomes" id="UP000735302"/>
    </source>
</evidence>
<accession>A0AAV4CQV9</accession>
<sequence>MAVSIQRQFRVFASKRLLYNMISKRALLSDTSLGMEHYMRQRIFKSDELGSCGKELLLQKLQEVRSVAESPLVAYDITDLIHVAHSETELNELERLVCLISASCVTHVSSLRFGASLMRLYHHLNNPERAYHMYKKKGMTEEAQECLKHCRKNNLSLNLELMCLAQFMRVKDVLAKLQRAEVESDDMTDPLSTRLYADTMNKTRTCVLQAGSEAQRREYLELERKLESNGALSNQIISALLNRMIVDVGDVQKVRGKRKHIT</sequence>
<evidence type="ECO:0000313" key="1">
    <source>
        <dbReference type="EMBL" id="GFO34186.1"/>
    </source>
</evidence>
<protein>
    <submittedName>
        <fullName evidence="1">Uncharacterized protein</fullName>
    </submittedName>
</protein>
<keyword evidence="2" id="KW-1185">Reference proteome</keyword>
<dbReference type="EMBL" id="BLXT01006878">
    <property type="protein sequence ID" value="GFO34186.1"/>
    <property type="molecule type" value="Genomic_DNA"/>
</dbReference>
<proteinExistence type="predicted"/>
<comment type="caution">
    <text evidence="1">The sequence shown here is derived from an EMBL/GenBank/DDBJ whole genome shotgun (WGS) entry which is preliminary data.</text>
</comment>